<feature type="region of interest" description="Disordered" evidence="4">
    <location>
        <begin position="178"/>
        <end position="217"/>
    </location>
</feature>
<evidence type="ECO:0000259" key="5">
    <source>
        <dbReference type="PROSITE" id="PS51462"/>
    </source>
</evidence>
<dbReference type="Pfam" id="PF00293">
    <property type="entry name" value="NUDIX"/>
    <property type="match status" value="1"/>
</dbReference>
<dbReference type="PANTHER" id="PTHR43046">
    <property type="entry name" value="GDP-MANNOSE MANNOSYL HYDROLASE"/>
    <property type="match status" value="1"/>
</dbReference>
<proteinExistence type="predicted"/>
<evidence type="ECO:0000313" key="6">
    <source>
        <dbReference type="EMBL" id="MBP2400740.1"/>
    </source>
</evidence>
<feature type="compositionally biased region" description="Basic and acidic residues" evidence="4">
    <location>
        <begin position="190"/>
        <end position="199"/>
    </location>
</feature>
<name>A0ABS4XWH6_9ACTN</name>
<dbReference type="PROSITE" id="PS51462">
    <property type="entry name" value="NUDIX"/>
    <property type="match status" value="1"/>
</dbReference>
<dbReference type="InterPro" id="IPR000086">
    <property type="entry name" value="NUDIX_hydrolase_dom"/>
</dbReference>
<evidence type="ECO:0000256" key="2">
    <source>
        <dbReference type="ARBA" id="ARBA00022801"/>
    </source>
</evidence>
<dbReference type="EMBL" id="JAGIOH010000001">
    <property type="protein sequence ID" value="MBP2400740.1"/>
    <property type="molecule type" value="Genomic_DNA"/>
</dbReference>
<dbReference type="Gene3D" id="3.90.79.10">
    <property type="entry name" value="Nucleoside Triphosphate Pyrophosphohydrolase"/>
    <property type="match status" value="1"/>
</dbReference>
<feature type="domain" description="Nudix hydrolase" evidence="5">
    <location>
        <begin position="9"/>
        <end position="142"/>
    </location>
</feature>
<keyword evidence="7" id="KW-1185">Reference proteome</keyword>
<gene>
    <name evidence="6" type="ORF">JO379_000209</name>
</gene>
<dbReference type="PANTHER" id="PTHR43046:SF12">
    <property type="entry name" value="GDP-MANNOSE MANNOSYL HYDROLASE"/>
    <property type="match status" value="1"/>
</dbReference>
<evidence type="ECO:0000256" key="4">
    <source>
        <dbReference type="SAM" id="MobiDB-lite"/>
    </source>
</evidence>
<organism evidence="6 7">
    <name type="scientific">Streptomyces syringium</name>
    <dbReference type="NCBI Taxonomy" id="76729"/>
    <lineage>
        <taxon>Bacteria</taxon>
        <taxon>Bacillati</taxon>
        <taxon>Actinomycetota</taxon>
        <taxon>Actinomycetes</taxon>
        <taxon>Kitasatosporales</taxon>
        <taxon>Streptomycetaceae</taxon>
        <taxon>Streptomyces</taxon>
    </lineage>
</organism>
<evidence type="ECO:0000256" key="3">
    <source>
        <dbReference type="ARBA" id="ARBA00022842"/>
    </source>
</evidence>
<sequence length="217" mass="24402">MQRVYDSRGPQRRASALIRDDSGRVLTVCHTERDRYWLPGGYVRPRETPRDAVEYEVRRLTGHTMKPRGLLVLEHRDVEGEEPTTEFVYAVRPVPQDIKIVLPEPDGRSPEIWAYRWLMLDEAVEVCVLDAHVRLLKEPQGRQASIGSHCSALLALQIRAAVEAETTGTVIELTNGLPAGNAEARQQPAVEDKADRVPDQARPAPPGHMEYAPWLTS</sequence>
<keyword evidence="3" id="KW-0460">Magnesium</keyword>
<dbReference type="GeneID" id="91567105"/>
<reference evidence="6 7" key="1">
    <citation type="submission" date="2021-03" db="EMBL/GenBank/DDBJ databases">
        <title>Sequencing the genomes of 1000 actinobacteria strains.</title>
        <authorList>
            <person name="Klenk H.-P."/>
        </authorList>
    </citation>
    <scope>NUCLEOTIDE SEQUENCE [LARGE SCALE GENOMIC DNA]</scope>
    <source>
        <strain evidence="6 7">DSM 41480</strain>
    </source>
</reference>
<evidence type="ECO:0000256" key="1">
    <source>
        <dbReference type="ARBA" id="ARBA00001946"/>
    </source>
</evidence>
<dbReference type="Proteomes" id="UP001519291">
    <property type="component" value="Unassembled WGS sequence"/>
</dbReference>
<dbReference type="InterPro" id="IPR015797">
    <property type="entry name" value="NUDIX_hydrolase-like_dom_sf"/>
</dbReference>
<dbReference type="SUPFAM" id="SSF55811">
    <property type="entry name" value="Nudix"/>
    <property type="match status" value="1"/>
</dbReference>
<comment type="caution">
    <text evidence="6">The sequence shown here is derived from an EMBL/GenBank/DDBJ whole genome shotgun (WGS) entry which is preliminary data.</text>
</comment>
<dbReference type="RefSeq" id="WP_209513328.1">
    <property type="nucleotide sequence ID" value="NZ_JAGIOH010000001.1"/>
</dbReference>
<keyword evidence="2" id="KW-0378">Hydrolase</keyword>
<protein>
    <recommendedName>
        <fullName evidence="5">Nudix hydrolase domain-containing protein</fullName>
    </recommendedName>
</protein>
<accession>A0ABS4XWH6</accession>
<comment type="cofactor">
    <cofactor evidence="1">
        <name>Mg(2+)</name>
        <dbReference type="ChEBI" id="CHEBI:18420"/>
    </cofactor>
</comment>
<evidence type="ECO:0000313" key="7">
    <source>
        <dbReference type="Proteomes" id="UP001519291"/>
    </source>
</evidence>